<feature type="compositionally biased region" description="Basic and acidic residues" evidence="2">
    <location>
        <begin position="364"/>
        <end position="382"/>
    </location>
</feature>
<evidence type="ECO:0000256" key="2">
    <source>
        <dbReference type="SAM" id="MobiDB-lite"/>
    </source>
</evidence>
<dbReference type="GO" id="GO:0000815">
    <property type="term" value="C:ESCRT III complex"/>
    <property type="evidence" value="ECO:0007669"/>
    <property type="project" value="TreeGrafter"/>
</dbReference>
<name>A0A286UWQ8_9AGAM</name>
<feature type="coiled-coil region" evidence="1">
    <location>
        <begin position="302"/>
        <end position="364"/>
    </location>
</feature>
<dbReference type="Proteomes" id="UP000217199">
    <property type="component" value="Unassembled WGS sequence"/>
</dbReference>
<feature type="region of interest" description="Disordered" evidence="2">
    <location>
        <begin position="364"/>
        <end position="425"/>
    </location>
</feature>
<dbReference type="AlphaFoldDB" id="A0A286UWQ8"/>
<sequence length="425" mass="47673">MVEEDTHDSELAETLRYEGVGKPLGLAAVITELQESKTLLPLTDFLNSSHSVYESTPIAYKAASYIIGKPLWWALEQLSFIDSDQIESEEQLWKKAKGSYVVLELVEKAAENILVQMRHKVLSSPADALYSFDQFRREFGRSGAVLDDIALSETDLRILVRFLDRDKKLIVSSKDAIKILDPSISTPHTITSIDQGILELKTAVENLERQLDEINQRINKKTKKITESLKVGRKEIAMSQLKSRKLYEELLGKRLGSLEVLQATLIQVETAAQDVQIMKQYESSTATLRNILSHSSLQRDKVEETMEAMAEATSEAQEIDDLIRGSMVDSSSVDIDEDELQEELSALIKEAETKVQKKEELRALEGKHRNKVDAESGGDKRPALPSVPPTSLAFEHDRGIPTRLSEPQDKGKLVPDLHTQEPVLE</sequence>
<dbReference type="STRING" id="2282107.A0A286UWQ8"/>
<evidence type="ECO:0000313" key="3">
    <source>
        <dbReference type="EMBL" id="PAV24039.1"/>
    </source>
</evidence>
<keyword evidence="4" id="KW-1185">Reference proteome</keyword>
<gene>
    <name evidence="3" type="ORF">PNOK_0110700</name>
</gene>
<feature type="coiled-coil region" evidence="1">
    <location>
        <begin position="197"/>
        <end position="224"/>
    </location>
</feature>
<protein>
    <submittedName>
        <fullName evidence="3">Snf7 family</fullName>
    </submittedName>
</protein>
<dbReference type="InParanoid" id="A0A286UWQ8"/>
<dbReference type="InterPro" id="IPR005024">
    <property type="entry name" value="Snf7_fam"/>
</dbReference>
<accession>A0A286UWQ8</accession>
<dbReference type="Gene3D" id="6.10.140.1230">
    <property type="match status" value="1"/>
</dbReference>
<dbReference type="EMBL" id="NBII01000001">
    <property type="protein sequence ID" value="PAV24039.1"/>
    <property type="molecule type" value="Genomic_DNA"/>
</dbReference>
<keyword evidence="1" id="KW-0175">Coiled coil</keyword>
<dbReference type="GO" id="GO:0032511">
    <property type="term" value="P:late endosome to vacuole transport via multivesicular body sorting pathway"/>
    <property type="evidence" value="ECO:0007669"/>
    <property type="project" value="TreeGrafter"/>
</dbReference>
<dbReference type="PANTHER" id="PTHR22761:SF96">
    <property type="entry name" value="BCDNA.GH08385"/>
    <property type="match status" value="1"/>
</dbReference>
<dbReference type="Pfam" id="PF03357">
    <property type="entry name" value="Snf7"/>
    <property type="match status" value="1"/>
</dbReference>
<feature type="compositionally biased region" description="Basic and acidic residues" evidence="2">
    <location>
        <begin position="394"/>
        <end position="419"/>
    </location>
</feature>
<dbReference type="GO" id="GO:0005771">
    <property type="term" value="C:multivesicular body"/>
    <property type="evidence" value="ECO:0007669"/>
    <property type="project" value="TreeGrafter"/>
</dbReference>
<dbReference type="GO" id="GO:0006900">
    <property type="term" value="P:vesicle budding from membrane"/>
    <property type="evidence" value="ECO:0007669"/>
    <property type="project" value="TreeGrafter"/>
</dbReference>
<reference evidence="3 4" key="1">
    <citation type="journal article" date="2017" name="Mol. Ecol.">
        <title>Comparative and population genomic landscape of Phellinus noxius: A hypervariable fungus causing root rot in trees.</title>
        <authorList>
            <person name="Chung C.L."/>
            <person name="Lee T.J."/>
            <person name="Akiba M."/>
            <person name="Lee H.H."/>
            <person name="Kuo T.H."/>
            <person name="Liu D."/>
            <person name="Ke H.M."/>
            <person name="Yokoi T."/>
            <person name="Roa M.B."/>
            <person name="Lu M.J."/>
            <person name="Chang Y.Y."/>
            <person name="Ann P.J."/>
            <person name="Tsai J.N."/>
            <person name="Chen C.Y."/>
            <person name="Tzean S.S."/>
            <person name="Ota Y."/>
            <person name="Hattori T."/>
            <person name="Sahashi N."/>
            <person name="Liou R.F."/>
            <person name="Kikuchi T."/>
            <person name="Tsai I.J."/>
        </authorList>
    </citation>
    <scope>NUCLEOTIDE SEQUENCE [LARGE SCALE GENOMIC DNA]</scope>
    <source>
        <strain evidence="3 4">FFPRI411160</strain>
    </source>
</reference>
<proteinExistence type="predicted"/>
<dbReference type="PANTHER" id="PTHR22761">
    <property type="entry name" value="CHARGED MULTIVESICULAR BODY PROTEIN"/>
    <property type="match status" value="1"/>
</dbReference>
<dbReference type="OrthoDB" id="10250120at2759"/>
<evidence type="ECO:0000313" key="4">
    <source>
        <dbReference type="Proteomes" id="UP000217199"/>
    </source>
</evidence>
<evidence type="ECO:0000256" key="1">
    <source>
        <dbReference type="SAM" id="Coils"/>
    </source>
</evidence>
<comment type="caution">
    <text evidence="3">The sequence shown here is derived from an EMBL/GenBank/DDBJ whole genome shotgun (WGS) entry which is preliminary data.</text>
</comment>
<dbReference type="GO" id="GO:0009898">
    <property type="term" value="C:cytoplasmic side of plasma membrane"/>
    <property type="evidence" value="ECO:0007669"/>
    <property type="project" value="TreeGrafter"/>
</dbReference>
<organism evidence="3 4">
    <name type="scientific">Pyrrhoderma noxium</name>
    <dbReference type="NCBI Taxonomy" id="2282107"/>
    <lineage>
        <taxon>Eukaryota</taxon>
        <taxon>Fungi</taxon>
        <taxon>Dikarya</taxon>
        <taxon>Basidiomycota</taxon>
        <taxon>Agaricomycotina</taxon>
        <taxon>Agaricomycetes</taxon>
        <taxon>Hymenochaetales</taxon>
        <taxon>Hymenochaetaceae</taxon>
        <taxon>Pyrrhoderma</taxon>
    </lineage>
</organism>
<dbReference type="FunCoup" id="A0A286UWQ8">
    <property type="interactions" value="54"/>
</dbReference>